<dbReference type="Proteomes" id="UP001218218">
    <property type="component" value="Unassembled WGS sequence"/>
</dbReference>
<evidence type="ECO:0000313" key="3">
    <source>
        <dbReference type="Proteomes" id="UP001218218"/>
    </source>
</evidence>
<feature type="region of interest" description="Disordered" evidence="1">
    <location>
        <begin position="105"/>
        <end position="194"/>
    </location>
</feature>
<feature type="compositionally biased region" description="Acidic residues" evidence="1">
    <location>
        <begin position="65"/>
        <end position="80"/>
    </location>
</feature>
<feature type="region of interest" description="Disordered" evidence="1">
    <location>
        <begin position="1"/>
        <end position="86"/>
    </location>
</feature>
<gene>
    <name evidence="2" type="ORF">DFH08DRAFT_800397</name>
</gene>
<dbReference type="EMBL" id="JARIHO010000005">
    <property type="protein sequence ID" value="KAJ7360989.1"/>
    <property type="molecule type" value="Genomic_DNA"/>
</dbReference>
<proteinExistence type="predicted"/>
<reference evidence="2" key="1">
    <citation type="submission" date="2023-03" db="EMBL/GenBank/DDBJ databases">
        <title>Massive genome expansion in bonnet fungi (Mycena s.s.) driven by repeated elements and novel gene families across ecological guilds.</title>
        <authorList>
            <consortium name="Lawrence Berkeley National Laboratory"/>
            <person name="Harder C.B."/>
            <person name="Miyauchi S."/>
            <person name="Viragh M."/>
            <person name="Kuo A."/>
            <person name="Thoen E."/>
            <person name="Andreopoulos B."/>
            <person name="Lu D."/>
            <person name="Skrede I."/>
            <person name="Drula E."/>
            <person name="Henrissat B."/>
            <person name="Morin E."/>
            <person name="Kohler A."/>
            <person name="Barry K."/>
            <person name="LaButti K."/>
            <person name="Morin E."/>
            <person name="Salamov A."/>
            <person name="Lipzen A."/>
            <person name="Mereny Z."/>
            <person name="Hegedus B."/>
            <person name="Baldrian P."/>
            <person name="Stursova M."/>
            <person name="Weitz H."/>
            <person name="Taylor A."/>
            <person name="Grigoriev I.V."/>
            <person name="Nagy L.G."/>
            <person name="Martin F."/>
            <person name="Kauserud H."/>
        </authorList>
    </citation>
    <scope>NUCLEOTIDE SEQUENCE</scope>
    <source>
        <strain evidence="2">CBHHK002</strain>
    </source>
</reference>
<sequence length="206" mass="23158">MPRKKGQSKAQNLGDFALKCKGDKVQQSDEDPPSKRSRNASPNGSSMHSDNQPNADPDALNTSDSDTETEAEIEIHEEDDVPHPRDHADLLQWLRLSDAQLGSLPTSTAPVHHGAYHSRKIRVDISKHREQELRKSEKERAAREAKEDTRHGQKKTTITDFFSHPTLPQPSLEEIELESNSPSEEQFTTDVEMDVDSQSGLLLRFT</sequence>
<feature type="compositionally biased region" description="Basic and acidic residues" evidence="1">
    <location>
        <begin position="18"/>
        <end position="27"/>
    </location>
</feature>
<feature type="compositionally biased region" description="Polar residues" evidence="1">
    <location>
        <begin position="39"/>
        <end position="64"/>
    </location>
</feature>
<evidence type="ECO:0000256" key="1">
    <source>
        <dbReference type="SAM" id="MobiDB-lite"/>
    </source>
</evidence>
<organism evidence="2 3">
    <name type="scientific">Mycena albidolilacea</name>
    <dbReference type="NCBI Taxonomy" id="1033008"/>
    <lineage>
        <taxon>Eukaryota</taxon>
        <taxon>Fungi</taxon>
        <taxon>Dikarya</taxon>
        <taxon>Basidiomycota</taxon>
        <taxon>Agaricomycotina</taxon>
        <taxon>Agaricomycetes</taxon>
        <taxon>Agaricomycetidae</taxon>
        <taxon>Agaricales</taxon>
        <taxon>Marasmiineae</taxon>
        <taxon>Mycenaceae</taxon>
        <taxon>Mycena</taxon>
    </lineage>
</organism>
<comment type="caution">
    <text evidence="2">The sequence shown here is derived from an EMBL/GenBank/DDBJ whole genome shotgun (WGS) entry which is preliminary data.</text>
</comment>
<feature type="compositionally biased region" description="Basic and acidic residues" evidence="1">
    <location>
        <begin position="121"/>
        <end position="151"/>
    </location>
</feature>
<name>A0AAD7AL11_9AGAR</name>
<dbReference type="AlphaFoldDB" id="A0AAD7AL11"/>
<protein>
    <submittedName>
        <fullName evidence="2">Uncharacterized protein</fullName>
    </submittedName>
</protein>
<accession>A0AAD7AL11</accession>
<feature type="compositionally biased region" description="Polar residues" evidence="1">
    <location>
        <begin position="178"/>
        <end position="189"/>
    </location>
</feature>
<evidence type="ECO:0000313" key="2">
    <source>
        <dbReference type="EMBL" id="KAJ7360989.1"/>
    </source>
</evidence>
<keyword evidence="3" id="KW-1185">Reference proteome</keyword>